<feature type="chain" id="PRO_5015176021" evidence="6">
    <location>
        <begin position="20"/>
        <end position="563"/>
    </location>
</feature>
<sequence>MMGQSRKWMILVATSWIQAFTGTNFDFSSYSSTMKSVLGISQLQLNYLSVASDMGKAFGWCSGLSLKYFPLWVVMFMSAFVGLFGYGLQWLVIKKIISLPYVLVFLLCLMAGCSISWFNTVCFVLCIKNFPTNRALALSLTISFNGVSAALYTLIANAINPQDDTLYLFLNSLVPLFVSTLALIPILRQPPPQLSTDATSGDSFIFLVLNILAVITGLYLLLFNSLSSVASKARFLLGGAVFLLFLPLFLPGIVCARDWLRHTICTNSLFRCFSFSLVDTSDLELIKELVGSETGTSFNGNAHMVIGRESCFSCFGCFGEVIEKDRLTMLGEEHPAQWLVRRLDFWLYYVSYLCGGTLGIAYSNNLGQIAQSLGYYSKLDSIVTLYSSCSFFGRLLSASPDFLRDKVYFARTGWFAIALVPTPIALFFLVASGSFAALQVSTALIGLSSGFIFSTAVSLTSELFGPNSAGVNHNIVITNIPIGSLLYGLIAAITYDADAESTSLLETLVGDCMVCMGRKCYLKTFVIWGCFSMIGLISSSVLFLRTRPAYERFERNRSPTQFS</sequence>
<name>A0A2P2ILT0_RHIMU</name>
<evidence type="ECO:0000313" key="9">
    <source>
        <dbReference type="EMBL" id="MBW82164.1"/>
    </source>
</evidence>
<dbReference type="SUPFAM" id="SSF103473">
    <property type="entry name" value="MFS general substrate transporter"/>
    <property type="match status" value="1"/>
</dbReference>
<feature type="transmembrane region" description="Helical" evidence="5">
    <location>
        <begin position="525"/>
        <end position="544"/>
    </location>
</feature>
<keyword evidence="3 5" id="KW-1133">Transmembrane helix</keyword>
<evidence type="ECO:0000259" key="7">
    <source>
        <dbReference type="Pfam" id="PF06813"/>
    </source>
</evidence>
<comment type="subcellular location">
    <subcellularLocation>
        <location evidence="1">Membrane</location>
        <topology evidence="1">Multi-pass membrane protein</topology>
    </subcellularLocation>
</comment>
<feature type="transmembrane region" description="Helical" evidence="5">
    <location>
        <begin position="235"/>
        <end position="254"/>
    </location>
</feature>
<evidence type="ECO:0000256" key="6">
    <source>
        <dbReference type="SAM" id="SignalP"/>
    </source>
</evidence>
<organism evidence="9">
    <name type="scientific">Rhizophora mucronata</name>
    <name type="common">Asiatic mangrove</name>
    <dbReference type="NCBI Taxonomy" id="61149"/>
    <lineage>
        <taxon>Eukaryota</taxon>
        <taxon>Viridiplantae</taxon>
        <taxon>Streptophyta</taxon>
        <taxon>Embryophyta</taxon>
        <taxon>Tracheophyta</taxon>
        <taxon>Spermatophyta</taxon>
        <taxon>Magnoliopsida</taxon>
        <taxon>eudicotyledons</taxon>
        <taxon>Gunneridae</taxon>
        <taxon>Pentapetalae</taxon>
        <taxon>rosids</taxon>
        <taxon>fabids</taxon>
        <taxon>Malpighiales</taxon>
        <taxon>Rhizophoraceae</taxon>
        <taxon>Rhizophora</taxon>
    </lineage>
</organism>
<keyword evidence="2 5" id="KW-0812">Transmembrane</keyword>
<feature type="transmembrane region" description="Helical" evidence="5">
    <location>
        <begin position="476"/>
        <end position="495"/>
    </location>
</feature>
<dbReference type="InterPro" id="IPR056555">
    <property type="entry name" value="NFD4_C"/>
</dbReference>
<dbReference type="Pfam" id="PF23262">
    <property type="entry name" value="NFD4_C"/>
    <property type="match status" value="1"/>
</dbReference>
<evidence type="ECO:0000256" key="5">
    <source>
        <dbReference type="SAM" id="Phobius"/>
    </source>
</evidence>
<evidence type="ECO:0000256" key="4">
    <source>
        <dbReference type="ARBA" id="ARBA00023136"/>
    </source>
</evidence>
<keyword evidence="4 5" id="KW-0472">Membrane</keyword>
<feature type="transmembrane region" description="Helical" evidence="5">
    <location>
        <begin position="69"/>
        <end position="92"/>
    </location>
</feature>
<feature type="transmembrane region" description="Helical" evidence="5">
    <location>
        <begin position="138"/>
        <end position="159"/>
    </location>
</feature>
<feature type="transmembrane region" description="Helical" evidence="5">
    <location>
        <begin position="204"/>
        <end position="223"/>
    </location>
</feature>
<feature type="transmembrane region" description="Helical" evidence="5">
    <location>
        <begin position="414"/>
        <end position="437"/>
    </location>
</feature>
<feature type="domain" description="Nodulin-like" evidence="7">
    <location>
        <begin position="7"/>
        <end position="251"/>
    </location>
</feature>
<dbReference type="Pfam" id="PF06813">
    <property type="entry name" value="Nodulin-like"/>
    <property type="match status" value="1"/>
</dbReference>
<feature type="transmembrane region" description="Helical" evidence="5">
    <location>
        <begin position="443"/>
        <end position="464"/>
    </location>
</feature>
<dbReference type="EMBL" id="GGEC01001681">
    <property type="protein sequence ID" value="MBW82164.1"/>
    <property type="molecule type" value="Transcribed_RNA"/>
</dbReference>
<evidence type="ECO:0000256" key="1">
    <source>
        <dbReference type="ARBA" id="ARBA00004141"/>
    </source>
</evidence>
<reference evidence="9" key="1">
    <citation type="submission" date="2018-02" db="EMBL/GenBank/DDBJ databases">
        <title>Rhizophora mucronata_Transcriptome.</title>
        <authorList>
            <person name="Meera S.P."/>
            <person name="Sreeshan A."/>
            <person name="Augustine A."/>
        </authorList>
    </citation>
    <scope>NUCLEOTIDE SEQUENCE</scope>
    <source>
        <tissue evidence="9">Leaf</tissue>
    </source>
</reference>
<dbReference type="Gene3D" id="1.20.1250.20">
    <property type="entry name" value="MFS general substrate transporter like domains"/>
    <property type="match status" value="1"/>
</dbReference>
<feature type="transmembrane region" description="Helical" evidence="5">
    <location>
        <begin position="99"/>
        <end position="118"/>
    </location>
</feature>
<dbReference type="PANTHER" id="PTHR21576">
    <property type="entry name" value="UNCHARACTERIZED NODULIN-LIKE PROTEIN"/>
    <property type="match status" value="1"/>
</dbReference>
<feature type="transmembrane region" description="Helical" evidence="5">
    <location>
        <begin position="166"/>
        <end position="184"/>
    </location>
</feature>
<feature type="transmembrane region" description="Helical" evidence="5">
    <location>
        <begin position="345"/>
        <end position="363"/>
    </location>
</feature>
<proteinExistence type="predicted"/>
<evidence type="ECO:0000259" key="8">
    <source>
        <dbReference type="Pfam" id="PF23262"/>
    </source>
</evidence>
<dbReference type="AlphaFoldDB" id="A0A2P2ILT0"/>
<dbReference type="PANTHER" id="PTHR21576:SF134">
    <property type="entry name" value="NODULIN-LIKE DOMAIN-CONTAINING PROTEIN"/>
    <property type="match status" value="1"/>
</dbReference>
<feature type="domain" description="NFD4 C-terminal" evidence="8">
    <location>
        <begin position="332"/>
        <end position="548"/>
    </location>
</feature>
<keyword evidence="6" id="KW-0732">Signal</keyword>
<evidence type="ECO:0000256" key="3">
    <source>
        <dbReference type="ARBA" id="ARBA00022989"/>
    </source>
</evidence>
<feature type="signal peptide" evidence="6">
    <location>
        <begin position="1"/>
        <end position="19"/>
    </location>
</feature>
<protein>
    <submittedName>
        <fullName evidence="9">Protein NUCLEAR FUSION DEFECTIVE 4-like</fullName>
    </submittedName>
</protein>
<accession>A0A2P2ILT0</accession>
<dbReference type="InterPro" id="IPR036259">
    <property type="entry name" value="MFS_trans_sf"/>
</dbReference>
<dbReference type="GO" id="GO:0016020">
    <property type="term" value="C:membrane"/>
    <property type="evidence" value="ECO:0007669"/>
    <property type="project" value="UniProtKB-SubCell"/>
</dbReference>
<dbReference type="InterPro" id="IPR010658">
    <property type="entry name" value="Nodulin-like"/>
</dbReference>
<evidence type="ECO:0000256" key="2">
    <source>
        <dbReference type="ARBA" id="ARBA00022692"/>
    </source>
</evidence>